<sequence length="243" mass="25670">MVTIPAQFNGPDHSGNGGYVAGLIAQQVGTTQDGSGPVTSTLRIPPPLDVPLSWEHDSHHGGDLVRLLTAGGALVGEATPGTFARKVPPMPTTEQAAAGLSAYPGFEHHPFDRCFTCGTDRGEGDGLRLFTGPFSEGRTAGAWTPHPAFGDHDGTLDVPTTWAALDCPGGWAADFTRQAMVLGRMTAEVLRAPRTGEPLVATGELSARDGRKFFASTALYTENGDLLGRAEQTWIEIDVTTFR</sequence>
<dbReference type="InterPro" id="IPR029069">
    <property type="entry name" value="HotDog_dom_sf"/>
</dbReference>
<gene>
    <name evidence="1" type="ORF">DX116_10260</name>
</gene>
<dbReference type="RefSeq" id="WP_119703985.1">
    <property type="nucleotide sequence ID" value="NZ_JBHSOI010000001.1"/>
</dbReference>
<accession>A0A371PE07</accession>
<evidence type="ECO:0000313" key="2">
    <source>
        <dbReference type="Proteomes" id="UP000265581"/>
    </source>
</evidence>
<evidence type="ECO:0000313" key="1">
    <source>
        <dbReference type="EMBL" id="REK73876.1"/>
    </source>
</evidence>
<proteinExistence type="predicted"/>
<dbReference type="Gene3D" id="3.10.129.10">
    <property type="entry name" value="Hotdog Thioesterase"/>
    <property type="match status" value="1"/>
</dbReference>
<dbReference type="AlphaFoldDB" id="A0A371PE07"/>
<protein>
    <recommendedName>
        <fullName evidence="3">Thioesterase family protein</fullName>
    </recommendedName>
</protein>
<dbReference type="SUPFAM" id="SSF54637">
    <property type="entry name" value="Thioesterase/thiol ester dehydrase-isomerase"/>
    <property type="match status" value="1"/>
</dbReference>
<name>A0A371PE07_9ACTN</name>
<dbReference type="EMBL" id="QUBR01000001">
    <property type="protein sequence ID" value="REK73876.1"/>
    <property type="molecule type" value="Genomic_DNA"/>
</dbReference>
<dbReference type="Proteomes" id="UP000265581">
    <property type="component" value="Unassembled WGS sequence"/>
</dbReference>
<keyword evidence="2" id="KW-1185">Reference proteome</keyword>
<dbReference type="OrthoDB" id="5495835at2"/>
<reference evidence="1 2" key="1">
    <citation type="submission" date="2018-08" db="EMBL/GenBank/DDBJ databases">
        <title>Aeromicrobium sp. M2KJ-4, whole genome shotgun sequence.</title>
        <authorList>
            <person name="Tuo L."/>
        </authorList>
    </citation>
    <scope>NUCLEOTIDE SEQUENCE [LARGE SCALE GENOMIC DNA]</scope>
    <source>
        <strain evidence="1 2">M2KJ-4</strain>
    </source>
</reference>
<evidence type="ECO:0008006" key="3">
    <source>
        <dbReference type="Google" id="ProtNLM"/>
    </source>
</evidence>
<comment type="caution">
    <text evidence="1">The sequence shown here is derived from an EMBL/GenBank/DDBJ whole genome shotgun (WGS) entry which is preliminary data.</text>
</comment>
<organism evidence="1 2">
    <name type="scientific">Aeromicrobium endophyticum</name>
    <dbReference type="NCBI Taxonomy" id="2292704"/>
    <lineage>
        <taxon>Bacteria</taxon>
        <taxon>Bacillati</taxon>
        <taxon>Actinomycetota</taxon>
        <taxon>Actinomycetes</taxon>
        <taxon>Propionibacteriales</taxon>
        <taxon>Nocardioidaceae</taxon>
        <taxon>Aeromicrobium</taxon>
    </lineage>
</organism>